<dbReference type="PANTHER" id="PTHR36174">
    <property type="entry name" value="LIPID II:GLYCINE GLYCYLTRANSFERASE"/>
    <property type="match status" value="1"/>
</dbReference>
<evidence type="ECO:0000256" key="6">
    <source>
        <dbReference type="ARBA" id="ARBA00023316"/>
    </source>
</evidence>
<name>A0A1F5Z6W6_9BACT</name>
<keyword evidence="2" id="KW-0808">Transferase</keyword>
<keyword evidence="4" id="KW-0573">Peptidoglycan synthesis</keyword>
<keyword evidence="5" id="KW-0012">Acyltransferase</keyword>
<dbReference type="InterPro" id="IPR003447">
    <property type="entry name" value="FEMABX"/>
</dbReference>
<dbReference type="GO" id="GO:0071555">
    <property type="term" value="P:cell wall organization"/>
    <property type="evidence" value="ECO:0007669"/>
    <property type="project" value="UniProtKB-KW"/>
</dbReference>
<dbReference type="InterPro" id="IPR016181">
    <property type="entry name" value="Acyl_CoA_acyltransferase"/>
</dbReference>
<reference evidence="7 8" key="1">
    <citation type="journal article" date="2016" name="Nat. Commun.">
        <title>Thousands of microbial genomes shed light on interconnected biogeochemical processes in an aquifer system.</title>
        <authorList>
            <person name="Anantharaman K."/>
            <person name="Brown C.T."/>
            <person name="Hug L.A."/>
            <person name="Sharon I."/>
            <person name="Castelle C.J."/>
            <person name="Probst A.J."/>
            <person name="Thomas B.C."/>
            <person name="Singh A."/>
            <person name="Wilkins M.J."/>
            <person name="Karaoz U."/>
            <person name="Brodie E.L."/>
            <person name="Williams K.H."/>
            <person name="Hubbard S.S."/>
            <person name="Banfield J.F."/>
        </authorList>
    </citation>
    <scope>NUCLEOTIDE SEQUENCE [LARGE SCALE GENOMIC DNA]</scope>
</reference>
<dbReference type="GO" id="GO:0008360">
    <property type="term" value="P:regulation of cell shape"/>
    <property type="evidence" value="ECO:0007669"/>
    <property type="project" value="UniProtKB-KW"/>
</dbReference>
<dbReference type="GO" id="GO:0016755">
    <property type="term" value="F:aminoacyltransferase activity"/>
    <property type="evidence" value="ECO:0007669"/>
    <property type="project" value="InterPro"/>
</dbReference>
<dbReference type="GO" id="GO:0009252">
    <property type="term" value="P:peptidoglycan biosynthetic process"/>
    <property type="evidence" value="ECO:0007669"/>
    <property type="project" value="UniProtKB-KW"/>
</dbReference>
<proteinExistence type="inferred from homology"/>
<dbReference type="PANTHER" id="PTHR36174:SF1">
    <property type="entry name" value="LIPID II:GLYCINE GLYCYLTRANSFERASE"/>
    <property type="match status" value="1"/>
</dbReference>
<gene>
    <name evidence="7" type="ORF">A2777_01880</name>
</gene>
<evidence type="ECO:0000313" key="8">
    <source>
        <dbReference type="Proteomes" id="UP000177354"/>
    </source>
</evidence>
<dbReference type="PROSITE" id="PS51191">
    <property type="entry name" value="FEMABX"/>
    <property type="match status" value="1"/>
</dbReference>
<comment type="caution">
    <text evidence="7">The sequence shown here is derived from an EMBL/GenBank/DDBJ whole genome shotgun (WGS) entry which is preliminary data.</text>
</comment>
<organism evidence="7 8">
    <name type="scientific">Candidatus Gottesmanbacteria bacterium RIFCSPHIGHO2_01_FULL_40_15</name>
    <dbReference type="NCBI Taxonomy" id="1798376"/>
    <lineage>
        <taxon>Bacteria</taxon>
        <taxon>Candidatus Gottesmaniibacteriota</taxon>
    </lineage>
</organism>
<evidence type="ECO:0000256" key="4">
    <source>
        <dbReference type="ARBA" id="ARBA00022984"/>
    </source>
</evidence>
<comment type="similarity">
    <text evidence="1">Belongs to the FemABX family.</text>
</comment>
<dbReference type="SUPFAM" id="SSF55729">
    <property type="entry name" value="Acyl-CoA N-acyltransferases (Nat)"/>
    <property type="match status" value="2"/>
</dbReference>
<accession>A0A1F5Z6W6</accession>
<dbReference type="Pfam" id="PF02388">
    <property type="entry name" value="FemAB"/>
    <property type="match status" value="3"/>
</dbReference>
<dbReference type="InterPro" id="IPR050644">
    <property type="entry name" value="PG_Glycine_Bridge_Synth"/>
</dbReference>
<keyword evidence="6" id="KW-0961">Cell wall biogenesis/degradation</keyword>
<evidence type="ECO:0000313" key="7">
    <source>
        <dbReference type="EMBL" id="OGG08115.1"/>
    </source>
</evidence>
<evidence type="ECO:0000256" key="2">
    <source>
        <dbReference type="ARBA" id="ARBA00022679"/>
    </source>
</evidence>
<dbReference type="Proteomes" id="UP000177354">
    <property type="component" value="Unassembled WGS sequence"/>
</dbReference>
<evidence type="ECO:0000256" key="1">
    <source>
        <dbReference type="ARBA" id="ARBA00009943"/>
    </source>
</evidence>
<keyword evidence="3" id="KW-0133">Cell shape</keyword>
<dbReference type="AlphaFoldDB" id="A0A1F5Z6W6"/>
<evidence type="ECO:0000256" key="5">
    <source>
        <dbReference type="ARBA" id="ARBA00023315"/>
    </source>
</evidence>
<evidence type="ECO:0000256" key="3">
    <source>
        <dbReference type="ARBA" id="ARBA00022960"/>
    </source>
</evidence>
<protein>
    <recommendedName>
        <fullName evidence="9">BioF2-like acetyltransferase domain-containing protein</fullName>
    </recommendedName>
</protein>
<evidence type="ECO:0008006" key="9">
    <source>
        <dbReference type="Google" id="ProtNLM"/>
    </source>
</evidence>
<dbReference type="Gene3D" id="3.40.630.30">
    <property type="match status" value="2"/>
</dbReference>
<dbReference type="EMBL" id="MFJF01000005">
    <property type="protein sequence ID" value="OGG08115.1"/>
    <property type="molecule type" value="Genomic_DNA"/>
</dbReference>
<sequence length="337" mass="39482">MIATVFKEKKEGFNRLASHPLQSWEWGEFRLKTGIEVLRLGLFSKNKLVETAQISLHQIPFTGYRIGYFPKGNFPSKEMLDEFMKIGASENLIFIKIEPNIEKKNLVISDLKKDFPVKESPHPLFTRYTFRLNMNRSEDELLSVMHHKTRYNIKLAEKKGVYVVEDNSDEAFNKYLALLDETTVRQKFYAHTPKYHRLMWETLKPAKIARLLLAKYKDQGGEKTLVAWVLFLFNNVMYYPYGASSAEFRNLMPSNLIMWKAITYAKKHKAETFDMWGALGPNPDPNDPWYGFHKFKEGFGADLTELAGSYDLVINKKAYLSYNLLHNFRELYLKMKR</sequence>